<dbReference type="GO" id="GO:0005886">
    <property type="term" value="C:plasma membrane"/>
    <property type="evidence" value="ECO:0007669"/>
    <property type="project" value="UniProtKB-SubCell"/>
</dbReference>
<dbReference type="Pfam" id="PF02534">
    <property type="entry name" value="T4SS-DNA_transf"/>
    <property type="match status" value="1"/>
</dbReference>
<dbReference type="EMBL" id="SEOO01000055">
    <property type="protein sequence ID" value="RYM06779.1"/>
    <property type="molecule type" value="Genomic_DNA"/>
</dbReference>
<gene>
    <name evidence="8" type="ORF">EWH12_19855</name>
</gene>
<organism evidence="8 9">
    <name type="scientific">Sphingobium cupriresistens</name>
    <dbReference type="NCBI Taxonomy" id="1132417"/>
    <lineage>
        <taxon>Bacteria</taxon>
        <taxon>Pseudomonadati</taxon>
        <taxon>Pseudomonadota</taxon>
        <taxon>Alphaproteobacteria</taxon>
        <taxon>Sphingomonadales</taxon>
        <taxon>Sphingomonadaceae</taxon>
        <taxon>Sphingobium</taxon>
    </lineage>
</organism>
<comment type="subcellular location">
    <subcellularLocation>
        <location evidence="1">Cell membrane</location>
        <topology evidence="1">Multi-pass membrane protein</topology>
    </subcellularLocation>
</comment>
<comment type="similarity">
    <text evidence="2">Belongs to the VirD4/TraG family.</text>
</comment>
<evidence type="ECO:0000256" key="5">
    <source>
        <dbReference type="ARBA" id="ARBA00022989"/>
    </source>
</evidence>
<sequence length="524" mass="56419">MAGPLIGGRRPISWRLAIVVSFVAAYATARWLEGIFGVGSISGTVSFFVLVGLIAATWRINSRAANRQSELLGSARFGDRADVRKLEASGDLLIGRSAKSGKLLRYDGAAHLLTMAPTRSGKGVGTIIPNLLLLDRSVICIDPKGENARVTARARATKGPVWCLDPFGVSGRPPACYNPLDRLDPASLDLAEDANTLADALVHDAPGQSGEAHWNEEAKALIAGLILHVVTTEPLDRRTLATVREYLTLAPARFADLLAAMQDSAGAGAGGLVARAANRQLGKSDREAAGVLSSAQRHTHFLDSPRIVASTATSDFTFAGLKESTATVFLCLPPDRLDTYARWLRLLVSQAVTDMARSTARPARPVLFLLDEFAALGRLEPVERAMGLMAGYGLQLWPILQDMHQLKANYGERAGTFMSNAGVIQAFGVNDHATADMLSRTIGDTTLEYDTVSTSRGTGWGENRAGPSESVSAHVTARRLATPDEIMRMRPDQVLLLRQGEHPLAVEKIRYYDQREFAGLFDPA</sequence>
<reference evidence="8 9" key="1">
    <citation type="submission" date="2019-02" db="EMBL/GenBank/DDBJ databases">
        <authorList>
            <person name="Feng G."/>
        </authorList>
    </citation>
    <scope>NUCLEOTIDE SEQUENCE [LARGE SCALE GENOMIC DNA]</scope>
    <source>
        <strain evidence="8 9">CCTCC AB 2011146</strain>
    </source>
</reference>
<evidence type="ECO:0000256" key="1">
    <source>
        <dbReference type="ARBA" id="ARBA00004651"/>
    </source>
</evidence>
<dbReference type="RefSeq" id="WP_082731650.1">
    <property type="nucleotide sequence ID" value="NZ_SEOO01000055.1"/>
</dbReference>
<evidence type="ECO:0000256" key="4">
    <source>
        <dbReference type="ARBA" id="ARBA00022692"/>
    </source>
</evidence>
<dbReference type="SUPFAM" id="SSF52540">
    <property type="entry name" value="P-loop containing nucleoside triphosphate hydrolases"/>
    <property type="match status" value="1"/>
</dbReference>
<evidence type="ECO:0000313" key="9">
    <source>
        <dbReference type="Proteomes" id="UP000291572"/>
    </source>
</evidence>
<evidence type="ECO:0000256" key="3">
    <source>
        <dbReference type="ARBA" id="ARBA00022475"/>
    </source>
</evidence>
<dbReference type="CDD" id="cd01127">
    <property type="entry name" value="TrwB_TraG_TraD_VirD4"/>
    <property type="match status" value="1"/>
</dbReference>
<dbReference type="PANTHER" id="PTHR37937">
    <property type="entry name" value="CONJUGATIVE TRANSFER: DNA TRANSPORT"/>
    <property type="match status" value="1"/>
</dbReference>
<keyword evidence="5 7" id="KW-1133">Transmembrane helix</keyword>
<protein>
    <submittedName>
        <fullName evidence="8">Type IV secretory system conjugative DNA transfer family protein</fullName>
    </submittedName>
</protein>
<evidence type="ECO:0000256" key="2">
    <source>
        <dbReference type="ARBA" id="ARBA00008806"/>
    </source>
</evidence>
<dbReference type="Proteomes" id="UP000291572">
    <property type="component" value="Unassembled WGS sequence"/>
</dbReference>
<evidence type="ECO:0000256" key="7">
    <source>
        <dbReference type="SAM" id="Phobius"/>
    </source>
</evidence>
<keyword evidence="6 7" id="KW-0472">Membrane</keyword>
<dbReference type="AlphaFoldDB" id="A0A8G1ZEI7"/>
<dbReference type="PANTHER" id="PTHR37937:SF1">
    <property type="entry name" value="CONJUGATIVE TRANSFER: DNA TRANSPORT"/>
    <property type="match status" value="1"/>
</dbReference>
<evidence type="ECO:0000313" key="8">
    <source>
        <dbReference type="EMBL" id="RYM06779.1"/>
    </source>
</evidence>
<feature type="transmembrane region" description="Helical" evidence="7">
    <location>
        <begin position="12"/>
        <end position="29"/>
    </location>
</feature>
<dbReference type="InterPro" id="IPR051539">
    <property type="entry name" value="T4SS-coupling_protein"/>
</dbReference>
<proteinExistence type="inferred from homology"/>
<name>A0A8G1ZEI7_9SPHN</name>
<keyword evidence="4 7" id="KW-0812">Transmembrane</keyword>
<dbReference type="OrthoDB" id="9759295at2"/>
<dbReference type="InterPro" id="IPR003688">
    <property type="entry name" value="TraG/VirD4"/>
</dbReference>
<comment type="caution">
    <text evidence="8">The sequence shown here is derived from an EMBL/GenBank/DDBJ whole genome shotgun (WGS) entry which is preliminary data.</text>
</comment>
<keyword evidence="3" id="KW-1003">Cell membrane</keyword>
<dbReference type="Gene3D" id="3.40.50.300">
    <property type="entry name" value="P-loop containing nucleotide triphosphate hydrolases"/>
    <property type="match status" value="1"/>
</dbReference>
<accession>A0A8G1ZEI7</accession>
<feature type="transmembrane region" description="Helical" evidence="7">
    <location>
        <begin position="35"/>
        <end position="58"/>
    </location>
</feature>
<evidence type="ECO:0000256" key="6">
    <source>
        <dbReference type="ARBA" id="ARBA00023136"/>
    </source>
</evidence>
<dbReference type="InterPro" id="IPR027417">
    <property type="entry name" value="P-loop_NTPase"/>
</dbReference>